<dbReference type="AlphaFoldDB" id="A0AAP8TWE8"/>
<dbReference type="RefSeq" id="WP_080273379.1">
    <property type="nucleotide sequence ID" value="NZ_CAMKJB010000001.1"/>
</dbReference>
<dbReference type="EMBL" id="PQGI01000009">
    <property type="protein sequence ID" value="POP16631.1"/>
    <property type="molecule type" value="Genomic_DNA"/>
</dbReference>
<dbReference type="Proteomes" id="UP000237365">
    <property type="component" value="Unassembled WGS sequence"/>
</dbReference>
<dbReference type="Gene3D" id="3.40.50.2000">
    <property type="entry name" value="Glycogen Phosphorylase B"/>
    <property type="match status" value="2"/>
</dbReference>
<dbReference type="PANTHER" id="PTHR12526">
    <property type="entry name" value="GLYCOSYLTRANSFERASE"/>
    <property type="match status" value="1"/>
</dbReference>
<dbReference type="CDD" id="cd03801">
    <property type="entry name" value="GT4_PimA-like"/>
    <property type="match status" value="1"/>
</dbReference>
<dbReference type="EMBL" id="PQGI02000002">
    <property type="protein sequence ID" value="MEX3187950.1"/>
    <property type="molecule type" value="Genomic_DNA"/>
</dbReference>
<reference evidence="2 4" key="3">
    <citation type="submission" date="2024-07" db="EMBL/GenBank/DDBJ databases">
        <authorList>
            <person name="Raymann K."/>
        </authorList>
    </citation>
    <scope>NUCLEOTIDE SEQUENCE [LARGE SCALE GENOMIC DNA]</scope>
    <source>
        <strain evidence="2 4">KZ19</strain>
    </source>
</reference>
<evidence type="ECO:0000313" key="4">
    <source>
        <dbReference type="Proteomes" id="UP000237365"/>
    </source>
</evidence>
<keyword evidence="2" id="KW-0808">Transferase</keyword>
<dbReference type="GO" id="GO:1901135">
    <property type="term" value="P:carbohydrate derivative metabolic process"/>
    <property type="evidence" value="ECO:0007669"/>
    <property type="project" value="UniProtKB-ARBA"/>
</dbReference>
<reference evidence="3" key="1">
    <citation type="submission" date="2018-01" db="EMBL/GenBank/DDBJ databases">
        <title>The opportunistic pathogen Serratia marcescens is an overlooked threat to honeybees.</title>
        <authorList>
            <person name="Raymann K."/>
            <person name="Shaffer Z."/>
            <person name="Coon K."/>
            <person name="Salisbury S."/>
            <person name="Moran N.A."/>
        </authorList>
    </citation>
    <scope>NUCLEOTIDE SEQUENCE [LARGE SCALE GENOMIC DNA]</scope>
    <source>
        <strain evidence="3">KZ19</strain>
    </source>
</reference>
<organism evidence="3">
    <name type="scientific">Serratia marcescens</name>
    <dbReference type="NCBI Taxonomy" id="615"/>
    <lineage>
        <taxon>Bacteria</taxon>
        <taxon>Pseudomonadati</taxon>
        <taxon>Pseudomonadota</taxon>
        <taxon>Gammaproteobacteria</taxon>
        <taxon>Enterobacterales</taxon>
        <taxon>Yersiniaceae</taxon>
        <taxon>Serratia</taxon>
    </lineage>
</organism>
<dbReference type="GO" id="GO:0016757">
    <property type="term" value="F:glycosyltransferase activity"/>
    <property type="evidence" value="ECO:0007669"/>
    <property type="project" value="UniProtKB-KW"/>
</dbReference>
<feature type="domain" description="Glycosyl transferase family 1" evidence="1">
    <location>
        <begin position="227"/>
        <end position="366"/>
    </location>
</feature>
<reference evidence="2 4" key="2">
    <citation type="submission" date="2024-07" db="EMBL/GenBank/DDBJ databases">
        <title>Making a pathogen? Evaluating the impact of protist predation on the evolution of virulence in Serratia marcescens.</title>
        <authorList>
            <person name="Hopkins H."/>
            <person name="Lopezguerra C."/>
            <person name="Lau M.-J."/>
        </authorList>
    </citation>
    <scope>NUCLEOTIDE SEQUENCE [LARGE SCALE GENOMIC DNA]</scope>
    <source>
        <strain evidence="2 4">KZ19</strain>
    </source>
</reference>
<evidence type="ECO:0000259" key="1">
    <source>
        <dbReference type="Pfam" id="PF00534"/>
    </source>
</evidence>
<keyword evidence="2" id="KW-0328">Glycosyltransferase</keyword>
<sequence>MKSNQVLGVICNNRMLSDANGDYWVSKQTYGDSFWIRYLAVFSVVRPICRVTKVNKVPDGWVKITLENVKPIPITGFEGIGQLIKVFSVLRKELLNSINIVDKVIVRGPTILSSVIQDWFMKNDTAYGIEVVSDPWDDFAKGSYKHKLRFFLQQFSYITFKMLVKNAYVISYVTSSYLQNKYPAKNATFSTNYSSISLKSSDIVDQEIRVFPRGDIWHVGLIARLDTPHKGGDVLLRAVRKCLTAGAQLKCTIVGDGKELAVLKELALKLDIVDRVVFPGAVSTKSDVFKYLDSFDIFALPTRQEGLPRSVIEAMARGLPCLSTPIGGVPEIVNASELFELDNVDELAKRIINLIDNPDYCVLLSEQNLQKSQNYEETELEVRRNKLYSVLMEAPVK</sequence>
<accession>A0AAP8TWE8</accession>
<evidence type="ECO:0000313" key="3">
    <source>
        <dbReference type="EMBL" id="POP16631.1"/>
    </source>
</evidence>
<comment type="caution">
    <text evidence="3">The sequence shown here is derived from an EMBL/GenBank/DDBJ whole genome shotgun (WGS) entry which is preliminary data.</text>
</comment>
<dbReference type="InterPro" id="IPR001296">
    <property type="entry name" value="Glyco_trans_1"/>
</dbReference>
<dbReference type="Pfam" id="PF00534">
    <property type="entry name" value="Glycos_transf_1"/>
    <property type="match status" value="1"/>
</dbReference>
<proteinExistence type="predicted"/>
<dbReference type="SUPFAM" id="SSF53756">
    <property type="entry name" value="UDP-Glycosyltransferase/glycogen phosphorylase"/>
    <property type="match status" value="1"/>
</dbReference>
<gene>
    <name evidence="2" type="ORF">C3R40_015120</name>
    <name evidence="3" type="ORF">C3R40_12895</name>
</gene>
<dbReference type="PANTHER" id="PTHR12526:SF630">
    <property type="entry name" value="GLYCOSYLTRANSFERASE"/>
    <property type="match status" value="1"/>
</dbReference>
<dbReference type="EC" id="2.4.-.-" evidence="2"/>
<protein>
    <submittedName>
        <fullName evidence="2">Glycosyltransferase family 4 protein</fullName>
        <ecNumber evidence="2">2.4.-.-</ecNumber>
    </submittedName>
</protein>
<evidence type="ECO:0000313" key="2">
    <source>
        <dbReference type="EMBL" id="MEX3187950.1"/>
    </source>
</evidence>
<name>A0AAP8TWE8_SERMA</name>